<dbReference type="PaxDb" id="4113-PGSC0003DMT400093896"/>
<reference evidence="3" key="1">
    <citation type="journal article" date="2011" name="Nature">
        <title>Genome sequence and analysis of the tuber crop potato.</title>
        <authorList>
            <consortium name="The Potato Genome Sequencing Consortium"/>
        </authorList>
    </citation>
    <scope>NUCLEOTIDE SEQUENCE [LARGE SCALE GENOMIC DNA]</scope>
    <source>
        <strain evidence="3">cv. DM1-3 516 R44</strain>
    </source>
</reference>
<sequence length="72" mass="8127">MIEVPSIVGSRGSWPHERGKIEKKEAPDSQEQAEAFFKFQLQNPKDFFVNFVTRPKGSKTLDKCCDLAVVVS</sequence>
<dbReference type="InParanoid" id="M1DSY7"/>
<dbReference type="AlphaFoldDB" id="M1DSY7"/>
<protein>
    <submittedName>
        <fullName evidence="2">Uncharacterized protein</fullName>
    </submittedName>
</protein>
<evidence type="ECO:0000256" key="1">
    <source>
        <dbReference type="SAM" id="MobiDB-lite"/>
    </source>
</evidence>
<evidence type="ECO:0000313" key="2">
    <source>
        <dbReference type="EnsemblPlants" id="PGSC0003DMT400093896"/>
    </source>
</evidence>
<feature type="region of interest" description="Disordered" evidence="1">
    <location>
        <begin position="1"/>
        <end position="27"/>
    </location>
</feature>
<reference evidence="2" key="2">
    <citation type="submission" date="2015-06" db="UniProtKB">
        <authorList>
            <consortium name="EnsemblPlants"/>
        </authorList>
    </citation>
    <scope>IDENTIFICATION</scope>
    <source>
        <strain evidence="2">DM1-3 516 R44</strain>
    </source>
</reference>
<organism evidence="2 3">
    <name type="scientific">Solanum tuberosum</name>
    <name type="common">Potato</name>
    <dbReference type="NCBI Taxonomy" id="4113"/>
    <lineage>
        <taxon>Eukaryota</taxon>
        <taxon>Viridiplantae</taxon>
        <taxon>Streptophyta</taxon>
        <taxon>Embryophyta</taxon>
        <taxon>Tracheophyta</taxon>
        <taxon>Spermatophyta</taxon>
        <taxon>Magnoliopsida</taxon>
        <taxon>eudicotyledons</taxon>
        <taxon>Gunneridae</taxon>
        <taxon>Pentapetalae</taxon>
        <taxon>asterids</taxon>
        <taxon>lamiids</taxon>
        <taxon>Solanales</taxon>
        <taxon>Solanaceae</taxon>
        <taxon>Solanoideae</taxon>
        <taxon>Solaneae</taxon>
        <taxon>Solanum</taxon>
    </lineage>
</organism>
<proteinExistence type="predicted"/>
<accession>M1DSY7</accession>
<name>M1DSY7_SOLTU</name>
<keyword evidence="3" id="KW-1185">Reference proteome</keyword>
<feature type="compositionally biased region" description="Basic and acidic residues" evidence="1">
    <location>
        <begin position="14"/>
        <end position="27"/>
    </location>
</feature>
<evidence type="ECO:0000313" key="3">
    <source>
        <dbReference type="Proteomes" id="UP000011115"/>
    </source>
</evidence>
<dbReference type="EnsemblPlants" id="PGSC0003DMT400093896">
    <property type="protein sequence ID" value="PGSC0003DMT400093896"/>
    <property type="gene ID" value="PGSC0003DMG400043467"/>
</dbReference>
<dbReference type="HOGENOM" id="CLU_2727187_0_0_1"/>
<dbReference type="Proteomes" id="UP000011115">
    <property type="component" value="Unassembled WGS sequence"/>
</dbReference>
<dbReference type="Gramene" id="PGSC0003DMT400093896">
    <property type="protein sequence ID" value="PGSC0003DMT400093896"/>
    <property type="gene ID" value="PGSC0003DMG400043467"/>
</dbReference>